<dbReference type="GO" id="GO:0005576">
    <property type="term" value="C:extracellular region"/>
    <property type="evidence" value="ECO:0007669"/>
    <property type="project" value="UniProtKB-SubCell"/>
</dbReference>
<dbReference type="Pfam" id="PF17181">
    <property type="entry name" value="EPF"/>
    <property type="match status" value="1"/>
</dbReference>
<proteinExistence type="inferred from homology"/>
<organism evidence="9 10">
    <name type="scientific">Spinacia oleracea</name>
    <name type="common">Spinach</name>
    <dbReference type="NCBI Taxonomy" id="3562"/>
    <lineage>
        <taxon>Eukaryota</taxon>
        <taxon>Viridiplantae</taxon>
        <taxon>Streptophyta</taxon>
        <taxon>Embryophyta</taxon>
        <taxon>Tracheophyta</taxon>
        <taxon>Spermatophyta</taxon>
        <taxon>Magnoliopsida</taxon>
        <taxon>eudicotyledons</taxon>
        <taxon>Gunneridae</taxon>
        <taxon>Pentapetalae</taxon>
        <taxon>Caryophyllales</taxon>
        <taxon>Chenopodiaceae</taxon>
        <taxon>Chenopodioideae</taxon>
        <taxon>Anserineae</taxon>
        <taxon>Spinacia</taxon>
    </lineage>
</organism>
<evidence type="ECO:0000313" key="9">
    <source>
        <dbReference type="Proteomes" id="UP000813463"/>
    </source>
</evidence>
<reference evidence="10" key="2">
    <citation type="submission" date="2025-08" db="UniProtKB">
        <authorList>
            <consortium name="RefSeq"/>
        </authorList>
    </citation>
    <scope>IDENTIFICATION</scope>
    <source>
        <tissue evidence="10">Leaf</tissue>
    </source>
</reference>
<dbReference type="KEGG" id="soe:110797386"/>
<dbReference type="RefSeq" id="XP_021858189.1">
    <property type="nucleotide sequence ID" value="XM_022002497.2"/>
</dbReference>
<accession>A0A9R0K4I9</accession>
<evidence type="ECO:0000256" key="2">
    <source>
        <dbReference type="ARBA" id="ARBA00008127"/>
    </source>
</evidence>
<evidence type="ECO:0000256" key="1">
    <source>
        <dbReference type="ARBA" id="ARBA00004613"/>
    </source>
</evidence>
<comment type="subcellular location">
    <subcellularLocation>
        <location evidence="1 7">Secreted</location>
    </subcellularLocation>
</comment>
<reference evidence="9" key="1">
    <citation type="journal article" date="2021" name="Nat. Commun.">
        <title>Genomic analyses provide insights into spinach domestication and the genetic basis of agronomic traits.</title>
        <authorList>
            <person name="Cai X."/>
            <person name="Sun X."/>
            <person name="Xu C."/>
            <person name="Sun H."/>
            <person name="Wang X."/>
            <person name="Ge C."/>
            <person name="Zhang Z."/>
            <person name="Wang Q."/>
            <person name="Fei Z."/>
            <person name="Jiao C."/>
            <person name="Wang Q."/>
        </authorList>
    </citation>
    <scope>NUCLEOTIDE SEQUENCE [LARGE SCALE GENOMIC DNA]</scope>
    <source>
        <strain evidence="9">cv. Varoflay</strain>
    </source>
</reference>
<evidence type="ECO:0000313" key="10">
    <source>
        <dbReference type="RefSeq" id="XP_021858189.1"/>
    </source>
</evidence>
<gene>
    <name evidence="10" type="primary">LOC110797386</name>
</gene>
<comment type="similarity">
    <text evidence="2 7">Belongs to the plant cysteine rich small secretory peptide family. Epidermal patterning factor subfamily.</text>
</comment>
<evidence type="ECO:0000256" key="8">
    <source>
        <dbReference type="SAM" id="Phobius"/>
    </source>
</evidence>
<keyword evidence="8" id="KW-0472">Membrane</keyword>
<keyword evidence="9" id="KW-1185">Reference proteome</keyword>
<feature type="transmembrane region" description="Helical" evidence="8">
    <location>
        <begin position="7"/>
        <end position="27"/>
    </location>
</feature>
<keyword evidence="8" id="KW-0812">Transmembrane</keyword>
<keyword evidence="3 7" id="KW-0217">Developmental protein</keyword>
<dbReference type="GeneID" id="110797386"/>
<keyword evidence="4 7" id="KW-0964">Secreted</keyword>
<comment type="function">
    <text evidence="7">Controls stomatal patterning.</text>
</comment>
<sequence>MRNPRRYYCVYSVLLIFLFAFFIFPSISRDINYLLNCRNHHDLQIQKILNGVKSGKDERDITRRILRGIGSYPPRCASKCGNCKPCKPVHVTVPPGAPVPAEYYPEAWKCKCGNRFYTP</sequence>
<dbReference type="InterPro" id="IPR039455">
    <property type="entry name" value="EPFL"/>
</dbReference>
<dbReference type="PANTHER" id="PTHR33109:SF4">
    <property type="entry name" value="EPIDERMAL PATTERNING FACTOR-LIKE PROTEIN 6"/>
    <property type="match status" value="1"/>
</dbReference>
<evidence type="ECO:0000256" key="6">
    <source>
        <dbReference type="ARBA" id="ARBA00023157"/>
    </source>
</evidence>
<protein>
    <recommendedName>
        <fullName evidence="7">Epidermal patterning factor-like protein</fullName>
    </recommendedName>
</protein>
<evidence type="ECO:0000256" key="5">
    <source>
        <dbReference type="ARBA" id="ARBA00022729"/>
    </source>
</evidence>
<keyword evidence="5" id="KW-0732">Signal</keyword>
<evidence type="ECO:0000256" key="3">
    <source>
        <dbReference type="ARBA" id="ARBA00022473"/>
    </source>
</evidence>
<dbReference type="PANTHER" id="PTHR33109">
    <property type="entry name" value="EPIDERMAL PATTERNING FACTOR-LIKE PROTEIN 4"/>
    <property type="match status" value="1"/>
</dbReference>
<dbReference type="GO" id="GO:0010052">
    <property type="term" value="P:guard cell differentiation"/>
    <property type="evidence" value="ECO:0000318"/>
    <property type="project" value="GO_Central"/>
</dbReference>
<name>A0A9R0K4I9_SPIOL</name>
<keyword evidence="6" id="KW-1015">Disulfide bond</keyword>
<dbReference type="Proteomes" id="UP000813463">
    <property type="component" value="Chromosome 6"/>
</dbReference>
<keyword evidence="8" id="KW-1133">Transmembrane helix</keyword>
<evidence type="ECO:0000256" key="4">
    <source>
        <dbReference type="ARBA" id="ARBA00022525"/>
    </source>
</evidence>
<evidence type="ECO:0000256" key="7">
    <source>
        <dbReference type="RuleBase" id="RU367102"/>
    </source>
</evidence>
<dbReference type="OrthoDB" id="1937916at2759"/>
<dbReference type="AlphaFoldDB" id="A0A9R0K4I9"/>